<evidence type="ECO:0008006" key="4">
    <source>
        <dbReference type="Google" id="ProtNLM"/>
    </source>
</evidence>
<dbReference type="OrthoDB" id="3719151at2"/>
<dbReference type="RefSeq" id="WP_147375474.1">
    <property type="nucleotide sequence ID" value="NZ_QUAL01000289.1"/>
</dbReference>
<keyword evidence="3" id="KW-1185">Reference proteome</keyword>
<reference evidence="2 3" key="1">
    <citation type="submission" date="2018-09" db="EMBL/GenBank/DDBJ databases">
        <title>Isolation, diversity and antifungal activity of actinobacteria from wheat.</title>
        <authorList>
            <person name="Han C."/>
        </authorList>
    </citation>
    <scope>NUCLEOTIDE SEQUENCE [LARGE SCALE GENOMIC DNA]</scope>
    <source>
        <strain evidence="2 3">NEAU-YY265</strain>
    </source>
</reference>
<feature type="non-terminal residue" evidence="2">
    <location>
        <position position="399"/>
    </location>
</feature>
<name>A0A418KK24_9ACTN</name>
<dbReference type="Proteomes" id="UP000284057">
    <property type="component" value="Unassembled WGS sequence"/>
</dbReference>
<keyword evidence="1" id="KW-0472">Membrane</keyword>
<sequence length="399" mass="41609">MSARLGTGRLFRRQFLSDRAAALVVVGVVFVLALVAAALPRLAEQVFTDDLRAEMAGTPATLRDVTSVAAVAPPMGADGDLWAPFDQALTRIRDDAPVAVRQATGPGRFVVTAPPARVEVRATESATDLLPTADPYWAETVEVVEGEAPAPATEPAAPGEPLVVDVMLARTSAEEIGWSVGDVTPAASPTGGPGVAYRLSGVYEPLDAAAPVWAHHRAALEPEVFDDWDRGRTLTIAAYVDPESWAALMPVVGFPMETRLWYPVDVSAARADFTVPLRDALSRFIAAAPVVGSDPGQPSFSPILTTGSIDVLDRVAERHDSAQAVMAIVAAGPFGVALAVLALAARLMVERRRSALALIGARGASPLQLRLLTAAEGVLLGLPAAALATVLAGRFVDGA</sequence>
<evidence type="ECO:0000256" key="1">
    <source>
        <dbReference type="SAM" id="Phobius"/>
    </source>
</evidence>
<feature type="transmembrane region" description="Helical" evidence="1">
    <location>
        <begin position="324"/>
        <end position="349"/>
    </location>
</feature>
<dbReference type="EMBL" id="QUAL01000289">
    <property type="protein sequence ID" value="RIQ15913.1"/>
    <property type="molecule type" value="Genomic_DNA"/>
</dbReference>
<comment type="caution">
    <text evidence="2">The sequence shown here is derived from an EMBL/GenBank/DDBJ whole genome shotgun (WGS) entry which is preliminary data.</text>
</comment>
<feature type="transmembrane region" description="Helical" evidence="1">
    <location>
        <begin position="369"/>
        <end position="392"/>
    </location>
</feature>
<gene>
    <name evidence="2" type="ORF">DY240_23390</name>
</gene>
<dbReference type="AlphaFoldDB" id="A0A418KK24"/>
<proteinExistence type="predicted"/>
<protein>
    <recommendedName>
        <fullName evidence="4">ABC transporter permease</fullName>
    </recommendedName>
</protein>
<organism evidence="2 3">
    <name type="scientific">Jiangella rhizosphaerae</name>
    <dbReference type="NCBI Taxonomy" id="2293569"/>
    <lineage>
        <taxon>Bacteria</taxon>
        <taxon>Bacillati</taxon>
        <taxon>Actinomycetota</taxon>
        <taxon>Actinomycetes</taxon>
        <taxon>Jiangellales</taxon>
        <taxon>Jiangellaceae</taxon>
        <taxon>Jiangella</taxon>
    </lineage>
</organism>
<evidence type="ECO:0000313" key="3">
    <source>
        <dbReference type="Proteomes" id="UP000284057"/>
    </source>
</evidence>
<keyword evidence="1" id="KW-0812">Transmembrane</keyword>
<accession>A0A418KK24</accession>
<feature type="transmembrane region" description="Helical" evidence="1">
    <location>
        <begin position="20"/>
        <end position="39"/>
    </location>
</feature>
<evidence type="ECO:0000313" key="2">
    <source>
        <dbReference type="EMBL" id="RIQ15913.1"/>
    </source>
</evidence>
<keyword evidence="1" id="KW-1133">Transmembrane helix</keyword>